<dbReference type="EMBL" id="MU274935">
    <property type="protein sequence ID" value="KAI0085064.1"/>
    <property type="molecule type" value="Genomic_DNA"/>
</dbReference>
<gene>
    <name evidence="1" type="ORF">BDY19DRAFT_997132</name>
</gene>
<accession>A0ACB8TT73</accession>
<keyword evidence="2" id="KW-1185">Reference proteome</keyword>
<evidence type="ECO:0000313" key="1">
    <source>
        <dbReference type="EMBL" id="KAI0085064.1"/>
    </source>
</evidence>
<name>A0ACB8TT73_9APHY</name>
<evidence type="ECO:0000313" key="2">
    <source>
        <dbReference type="Proteomes" id="UP001055072"/>
    </source>
</evidence>
<reference evidence="1" key="1">
    <citation type="journal article" date="2021" name="Environ. Microbiol.">
        <title>Gene family expansions and transcriptome signatures uncover fungal adaptations to wood decay.</title>
        <authorList>
            <person name="Hage H."/>
            <person name="Miyauchi S."/>
            <person name="Viragh M."/>
            <person name="Drula E."/>
            <person name="Min B."/>
            <person name="Chaduli D."/>
            <person name="Navarro D."/>
            <person name="Favel A."/>
            <person name="Norest M."/>
            <person name="Lesage-Meessen L."/>
            <person name="Balint B."/>
            <person name="Merenyi Z."/>
            <person name="de Eugenio L."/>
            <person name="Morin E."/>
            <person name="Martinez A.T."/>
            <person name="Baldrian P."/>
            <person name="Stursova M."/>
            <person name="Martinez M.J."/>
            <person name="Novotny C."/>
            <person name="Magnuson J.K."/>
            <person name="Spatafora J.W."/>
            <person name="Maurice S."/>
            <person name="Pangilinan J."/>
            <person name="Andreopoulos W."/>
            <person name="LaButti K."/>
            <person name="Hundley H."/>
            <person name="Na H."/>
            <person name="Kuo A."/>
            <person name="Barry K."/>
            <person name="Lipzen A."/>
            <person name="Henrissat B."/>
            <person name="Riley R."/>
            <person name="Ahrendt S."/>
            <person name="Nagy L.G."/>
            <person name="Grigoriev I.V."/>
            <person name="Martin F."/>
            <person name="Rosso M.N."/>
        </authorList>
    </citation>
    <scope>NUCLEOTIDE SEQUENCE</scope>
    <source>
        <strain evidence="1">CBS 384.51</strain>
    </source>
</reference>
<organism evidence="1 2">
    <name type="scientific">Irpex rosettiformis</name>
    <dbReference type="NCBI Taxonomy" id="378272"/>
    <lineage>
        <taxon>Eukaryota</taxon>
        <taxon>Fungi</taxon>
        <taxon>Dikarya</taxon>
        <taxon>Basidiomycota</taxon>
        <taxon>Agaricomycotina</taxon>
        <taxon>Agaricomycetes</taxon>
        <taxon>Polyporales</taxon>
        <taxon>Irpicaceae</taxon>
        <taxon>Irpex</taxon>
    </lineage>
</organism>
<dbReference type="Proteomes" id="UP001055072">
    <property type="component" value="Unassembled WGS sequence"/>
</dbReference>
<comment type="caution">
    <text evidence="1">The sequence shown here is derived from an EMBL/GenBank/DDBJ whole genome shotgun (WGS) entry which is preliminary data.</text>
</comment>
<protein>
    <submittedName>
        <fullName evidence="1">Uncharacterized protein</fullName>
    </submittedName>
</protein>
<sequence length="205" mass="22694">MVRLAKNKPQEEESIVESNAMERRAPTSRSQRKVQSPTPVGSSTRHQPTPPAMLVPGSPTIGVKQGRTDDESEDGNQEKTARLRISDVEASVDETEAVTEKNIIQSLAKKVERAWPQRQQIEEMRALTKTDLAGKVELYHIRRNWGLDLCLAAMMEGSLNMNVPQQEVPIEGSSQHSDAYAKTENGQQTTESGILLKTPAVKPPK</sequence>
<proteinExistence type="predicted"/>